<name>A0ACB8RET6_9AGAM</name>
<keyword evidence="2" id="KW-1185">Reference proteome</keyword>
<sequence length="249" mass="25795">MEASGAELFDAGRDGSLQLPANYDYNMHPGLRARSEDYVGGRSSRGDDMAIAAFEESSGQYGTMSAAPESYSFDWPSANELSTYALAAGVGALRPRATQSASECVAPHDTIGRAWSMGSSTDESEETSTIDTSMSLASATAGAETATVAAAAADADADAGSAAAHTSALTKIPGTTQNMEQMKGRDMVERAEQKAPSKLRPRTRTAAAKARQVCANTTEDKGWALNGTPSDLGGSWGNIPEPSGSHLGF</sequence>
<evidence type="ECO:0000313" key="2">
    <source>
        <dbReference type="Proteomes" id="UP000814033"/>
    </source>
</evidence>
<protein>
    <submittedName>
        <fullName evidence="1">Uncharacterized protein</fullName>
    </submittedName>
</protein>
<comment type="caution">
    <text evidence="1">The sequence shown here is derived from an EMBL/GenBank/DDBJ whole genome shotgun (WGS) entry which is preliminary data.</text>
</comment>
<organism evidence="1 2">
    <name type="scientific">Auriscalpium vulgare</name>
    <dbReference type="NCBI Taxonomy" id="40419"/>
    <lineage>
        <taxon>Eukaryota</taxon>
        <taxon>Fungi</taxon>
        <taxon>Dikarya</taxon>
        <taxon>Basidiomycota</taxon>
        <taxon>Agaricomycotina</taxon>
        <taxon>Agaricomycetes</taxon>
        <taxon>Russulales</taxon>
        <taxon>Auriscalpiaceae</taxon>
        <taxon>Auriscalpium</taxon>
    </lineage>
</organism>
<gene>
    <name evidence="1" type="ORF">FA95DRAFT_1610449</name>
</gene>
<dbReference type="Proteomes" id="UP000814033">
    <property type="component" value="Unassembled WGS sequence"/>
</dbReference>
<dbReference type="EMBL" id="MU276083">
    <property type="protein sequence ID" value="KAI0042106.1"/>
    <property type="molecule type" value="Genomic_DNA"/>
</dbReference>
<evidence type="ECO:0000313" key="1">
    <source>
        <dbReference type="EMBL" id="KAI0042106.1"/>
    </source>
</evidence>
<accession>A0ACB8RET6</accession>
<reference evidence="1" key="2">
    <citation type="journal article" date="2022" name="New Phytol.">
        <title>Evolutionary transition to the ectomycorrhizal habit in the genomes of a hyperdiverse lineage of mushroom-forming fungi.</title>
        <authorList>
            <person name="Looney B."/>
            <person name="Miyauchi S."/>
            <person name="Morin E."/>
            <person name="Drula E."/>
            <person name="Courty P.E."/>
            <person name="Kohler A."/>
            <person name="Kuo A."/>
            <person name="LaButti K."/>
            <person name="Pangilinan J."/>
            <person name="Lipzen A."/>
            <person name="Riley R."/>
            <person name="Andreopoulos W."/>
            <person name="He G."/>
            <person name="Johnson J."/>
            <person name="Nolan M."/>
            <person name="Tritt A."/>
            <person name="Barry K.W."/>
            <person name="Grigoriev I.V."/>
            <person name="Nagy L.G."/>
            <person name="Hibbett D."/>
            <person name="Henrissat B."/>
            <person name="Matheny P.B."/>
            <person name="Labbe J."/>
            <person name="Martin F.M."/>
        </authorList>
    </citation>
    <scope>NUCLEOTIDE SEQUENCE</scope>
    <source>
        <strain evidence="1">FP105234-sp</strain>
    </source>
</reference>
<proteinExistence type="predicted"/>
<reference evidence="1" key="1">
    <citation type="submission" date="2021-02" db="EMBL/GenBank/DDBJ databases">
        <authorList>
            <consortium name="DOE Joint Genome Institute"/>
            <person name="Ahrendt S."/>
            <person name="Looney B.P."/>
            <person name="Miyauchi S."/>
            <person name="Morin E."/>
            <person name="Drula E."/>
            <person name="Courty P.E."/>
            <person name="Chicoki N."/>
            <person name="Fauchery L."/>
            <person name="Kohler A."/>
            <person name="Kuo A."/>
            <person name="Labutti K."/>
            <person name="Pangilinan J."/>
            <person name="Lipzen A."/>
            <person name="Riley R."/>
            <person name="Andreopoulos W."/>
            <person name="He G."/>
            <person name="Johnson J."/>
            <person name="Barry K.W."/>
            <person name="Grigoriev I.V."/>
            <person name="Nagy L."/>
            <person name="Hibbett D."/>
            <person name="Henrissat B."/>
            <person name="Matheny P.B."/>
            <person name="Labbe J."/>
            <person name="Martin F."/>
        </authorList>
    </citation>
    <scope>NUCLEOTIDE SEQUENCE</scope>
    <source>
        <strain evidence="1">FP105234-sp</strain>
    </source>
</reference>